<feature type="domain" description="CsbD-like" evidence="3">
    <location>
        <begin position="83"/>
        <end position="132"/>
    </location>
</feature>
<dbReference type="Proteomes" id="UP000053831">
    <property type="component" value="Unassembled WGS sequence"/>
</dbReference>
<dbReference type="PANTHER" id="PTHR40460">
    <property type="entry name" value="CHROMOSOME 1, WHOLE GENOME SHOTGUN SEQUENCE"/>
    <property type="match status" value="1"/>
</dbReference>
<reference evidence="4 5" key="1">
    <citation type="submission" date="2015-07" db="EMBL/GenBank/DDBJ databases">
        <title>The genome of the fungus Escovopsis weberi, a specialized disease agent of ant agriculture.</title>
        <authorList>
            <person name="de Man T.J."/>
            <person name="Stajich J.E."/>
            <person name="Kubicek C.P."/>
            <person name="Chenthamara K."/>
            <person name="Atanasova L."/>
            <person name="Druzhinina I.S."/>
            <person name="Birnbaum S."/>
            <person name="Barribeau S.M."/>
            <person name="Teiling C."/>
            <person name="Suen G."/>
            <person name="Currie C."/>
            <person name="Gerardo N.M."/>
        </authorList>
    </citation>
    <scope>NUCLEOTIDE SEQUENCE [LARGE SCALE GENOMIC DNA]</scope>
</reference>
<dbReference type="Pfam" id="PF05532">
    <property type="entry name" value="CsbD"/>
    <property type="match status" value="1"/>
</dbReference>
<sequence length="190" mass="19810">MSDNSGNKNASSNKESSTLGSYVDSATGAIQDFVGKMTGGAENQEQGQERQPKAQQEAHDPKTAKVPGATLSSSGAVAKDDPNRAQGSWDQTIGSAKEAIGGLVGNESLKQAGREQNLEGQQKEAKGQLGDYGSGLGQRAQGAVGEAVSGLTGDKEGQAHYSKMREEGRTLQRGAEHDIHKQAEGREGRS</sequence>
<proteinExistence type="inferred from homology"/>
<dbReference type="EMBL" id="LGSR01000008">
    <property type="protein sequence ID" value="KOS21674.1"/>
    <property type="molecule type" value="Genomic_DNA"/>
</dbReference>
<gene>
    <name evidence="4" type="ORF">ESCO_004980</name>
</gene>
<dbReference type="SUPFAM" id="SSF69047">
    <property type="entry name" value="Hypothetical protein YjbJ"/>
    <property type="match status" value="1"/>
</dbReference>
<evidence type="ECO:0000256" key="2">
    <source>
        <dbReference type="SAM" id="MobiDB-lite"/>
    </source>
</evidence>
<keyword evidence="5" id="KW-1185">Reference proteome</keyword>
<protein>
    <recommendedName>
        <fullName evidence="3">CsbD-like domain-containing protein</fullName>
    </recommendedName>
</protein>
<comment type="caution">
    <text evidence="4">The sequence shown here is derived from an EMBL/GenBank/DDBJ whole genome shotgun (WGS) entry which is preliminary data.</text>
</comment>
<dbReference type="OrthoDB" id="5309565at2759"/>
<feature type="compositionally biased region" description="Basic and acidic residues" evidence="2">
    <location>
        <begin position="47"/>
        <end position="63"/>
    </location>
</feature>
<dbReference type="InterPro" id="IPR036629">
    <property type="entry name" value="YjbJ_sf"/>
</dbReference>
<evidence type="ECO:0000256" key="1">
    <source>
        <dbReference type="ARBA" id="ARBA00009129"/>
    </source>
</evidence>
<name>A0A0M8N6H2_ESCWE</name>
<dbReference type="AlphaFoldDB" id="A0A0M8N6H2"/>
<evidence type="ECO:0000313" key="5">
    <source>
        <dbReference type="Proteomes" id="UP000053831"/>
    </source>
</evidence>
<evidence type="ECO:0000259" key="3">
    <source>
        <dbReference type="Pfam" id="PF05532"/>
    </source>
</evidence>
<feature type="compositionally biased region" description="Basic and acidic residues" evidence="2">
    <location>
        <begin position="112"/>
        <end position="126"/>
    </location>
</feature>
<feature type="compositionally biased region" description="Basic and acidic residues" evidence="2">
    <location>
        <begin position="153"/>
        <end position="190"/>
    </location>
</feature>
<feature type="compositionally biased region" description="Polar residues" evidence="2">
    <location>
        <begin position="1"/>
        <end position="20"/>
    </location>
</feature>
<accession>A0A0M8N6H2</accession>
<organism evidence="4 5">
    <name type="scientific">Escovopsis weberi</name>
    <dbReference type="NCBI Taxonomy" id="150374"/>
    <lineage>
        <taxon>Eukaryota</taxon>
        <taxon>Fungi</taxon>
        <taxon>Dikarya</taxon>
        <taxon>Ascomycota</taxon>
        <taxon>Pezizomycotina</taxon>
        <taxon>Sordariomycetes</taxon>
        <taxon>Hypocreomycetidae</taxon>
        <taxon>Hypocreales</taxon>
        <taxon>Hypocreaceae</taxon>
        <taxon>Escovopsis</taxon>
    </lineage>
</organism>
<feature type="compositionally biased region" description="Polar residues" evidence="2">
    <location>
        <begin position="85"/>
        <end position="94"/>
    </location>
</feature>
<dbReference type="PANTHER" id="PTHR40460:SF1">
    <property type="entry name" value="CSBD-LIKE DOMAIN-CONTAINING PROTEIN"/>
    <property type="match status" value="1"/>
</dbReference>
<dbReference type="STRING" id="150374.A0A0M8N6H2"/>
<evidence type="ECO:0000313" key="4">
    <source>
        <dbReference type="EMBL" id="KOS21674.1"/>
    </source>
</evidence>
<dbReference type="InterPro" id="IPR008462">
    <property type="entry name" value="CsbD"/>
</dbReference>
<feature type="region of interest" description="Disordered" evidence="2">
    <location>
        <begin position="1"/>
        <end position="190"/>
    </location>
</feature>
<comment type="similarity">
    <text evidence="1">Belongs to the UPF0337 (CsbD) family.</text>
</comment>